<protein>
    <submittedName>
        <fullName evidence="1">Uncharacterized protein</fullName>
    </submittedName>
</protein>
<gene>
    <name evidence="1" type="ORF">CRE_07510</name>
</gene>
<dbReference type="HOGENOM" id="CLU_1152660_0_0_1"/>
<keyword evidence="2" id="KW-1185">Reference proteome</keyword>
<evidence type="ECO:0000313" key="2">
    <source>
        <dbReference type="Proteomes" id="UP000008281"/>
    </source>
</evidence>
<sequence length="241" mass="26642">MCSWAAPENQLFKVDIIITIITITRITMMFLRDHPVLLALSRYHQPHSRTSTVSTVRGAPIQRVQPTIQPVVHNPYGDHQSVRVVKNVREFVNVFGATHVVPPPTPLAGVPRLPPRSPISHETFQPHQECESVKSSRKSSVVSIGNGVQIHNAARKSTCSSVQSSRKSTVSSVKGPVIVGGNVVCPAPRSRNGTLTQENVHDHYDGEQTDLIHVADMRRLFENYGPAHLPEYASSPYAYIH</sequence>
<dbReference type="InParanoid" id="E3M228"/>
<dbReference type="OMA" id="HQECESV"/>
<accession>E3M228</accession>
<reference evidence="1" key="1">
    <citation type="submission" date="2007-07" db="EMBL/GenBank/DDBJ databases">
        <title>PCAP assembly of the Caenorhabditis remanei genome.</title>
        <authorList>
            <consortium name="The Caenorhabditis remanei Sequencing Consortium"/>
            <person name="Wilson R.K."/>
        </authorList>
    </citation>
    <scope>NUCLEOTIDE SEQUENCE [LARGE SCALE GENOMIC DNA]</scope>
    <source>
        <strain evidence="1">PB4641</strain>
    </source>
</reference>
<name>E3M228_CAERE</name>
<dbReference type="EMBL" id="DS268422">
    <property type="protein sequence ID" value="EFO89785.1"/>
    <property type="molecule type" value="Genomic_DNA"/>
</dbReference>
<proteinExistence type="predicted"/>
<dbReference type="eggNOG" id="ENOG502THSS">
    <property type="taxonomic scope" value="Eukaryota"/>
</dbReference>
<dbReference type="AlphaFoldDB" id="E3M228"/>
<organism evidence="2">
    <name type="scientific">Caenorhabditis remanei</name>
    <name type="common">Caenorhabditis vulgaris</name>
    <dbReference type="NCBI Taxonomy" id="31234"/>
    <lineage>
        <taxon>Eukaryota</taxon>
        <taxon>Metazoa</taxon>
        <taxon>Ecdysozoa</taxon>
        <taxon>Nematoda</taxon>
        <taxon>Chromadorea</taxon>
        <taxon>Rhabditida</taxon>
        <taxon>Rhabditina</taxon>
        <taxon>Rhabditomorpha</taxon>
        <taxon>Rhabditoidea</taxon>
        <taxon>Rhabditidae</taxon>
        <taxon>Peloderinae</taxon>
        <taxon>Caenorhabditis</taxon>
    </lineage>
</organism>
<evidence type="ECO:0000313" key="1">
    <source>
        <dbReference type="EMBL" id="EFO89785.1"/>
    </source>
</evidence>
<dbReference type="OrthoDB" id="5823380at2759"/>
<dbReference type="Proteomes" id="UP000008281">
    <property type="component" value="Unassembled WGS sequence"/>
</dbReference>